<evidence type="ECO:0000313" key="8">
    <source>
        <dbReference type="Proteomes" id="UP000253250"/>
    </source>
</evidence>
<dbReference type="PANTHER" id="PTHR30473:SF1">
    <property type="entry name" value="PHOH-LIKE PROTEIN"/>
    <property type="match status" value="1"/>
</dbReference>
<evidence type="ECO:0000313" key="7">
    <source>
        <dbReference type="EMBL" id="RCN58638.1"/>
    </source>
</evidence>
<dbReference type="GO" id="GO:0005829">
    <property type="term" value="C:cytosol"/>
    <property type="evidence" value="ECO:0007669"/>
    <property type="project" value="TreeGrafter"/>
</dbReference>
<evidence type="ECO:0000256" key="1">
    <source>
        <dbReference type="ARBA" id="ARBA00004496"/>
    </source>
</evidence>
<dbReference type="InterPro" id="IPR003714">
    <property type="entry name" value="PhoH"/>
</dbReference>
<keyword evidence="3" id="KW-0963">Cytoplasm</keyword>
<dbReference type="RefSeq" id="WP_065971660.1">
    <property type="nucleotide sequence ID" value="NZ_CP080624.1"/>
</dbReference>
<dbReference type="AlphaFoldDB" id="A0A1C2FYY0"/>
<dbReference type="InterPro" id="IPR051451">
    <property type="entry name" value="PhoH2-like"/>
</dbReference>
<protein>
    <recommendedName>
        <fullName evidence="6">PhoH-like protein</fullName>
    </recommendedName>
</protein>
<dbReference type="InterPro" id="IPR027417">
    <property type="entry name" value="P-loop_NTPase"/>
</dbReference>
<dbReference type="GO" id="GO:0005524">
    <property type="term" value="F:ATP binding"/>
    <property type="evidence" value="ECO:0007669"/>
    <property type="project" value="UniProtKB-KW"/>
</dbReference>
<dbReference type="PANTHER" id="PTHR30473">
    <property type="entry name" value="PROTEIN PHOH"/>
    <property type="match status" value="1"/>
</dbReference>
<name>A0A1C2FYY0_9GAMM</name>
<dbReference type="STRING" id="163359.A9R16_02000"/>
<sequence length="323" mass="35745">MSTKPQAIQFSVQPPDSERLSRLCGQLDEHLRQIEGSLGVEIANRGNQFRITGHHDQARHAQRLITALYAVTGQSQAITPSGVNMALKEVSRTRDDRDPPTELRMPKQRVYGRTDAQRDYIRKILTHDVTFGVGPAGTGKTFLAVACAVDALETGRAQRVVLVRPAVEAGERLGFLPGDLEQKVDPYLRPLYDALHDMLGPERVAKLVEKGVIEIAPLAFMRGRTLNESFIILDEAQNTTAEQMKMFLTRLGFGATAVVTGDVTQIDLPRPEMSGLRQALHILKDVEGIAFTHFASADVVRHPLVQRIVEAYEAREPRVQGVS</sequence>
<keyword evidence="4" id="KW-0547">Nucleotide-binding</keyword>
<evidence type="ECO:0000256" key="4">
    <source>
        <dbReference type="ARBA" id="ARBA00022741"/>
    </source>
</evidence>
<accession>A0A1C2FYY0</accession>
<proteinExistence type="inferred from homology"/>
<dbReference type="Proteomes" id="UP000253250">
    <property type="component" value="Unassembled WGS sequence"/>
</dbReference>
<evidence type="ECO:0000256" key="5">
    <source>
        <dbReference type="ARBA" id="ARBA00022840"/>
    </source>
</evidence>
<gene>
    <name evidence="7" type="ORF">C4900_02325</name>
</gene>
<dbReference type="EMBL" id="PSYR01000001">
    <property type="protein sequence ID" value="RCN58638.1"/>
    <property type="molecule type" value="Genomic_DNA"/>
</dbReference>
<keyword evidence="5" id="KW-0067">ATP-binding</keyword>
<dbReference type="SUPFAM" id="SSF52540">
    <property type="entry name" value="P-loop containing nucleoside triphosphate hydrolases"/>
    <property type="match status" value="1"/>
</dbReference>
<evidence type="ECO:0000256" key="6">
    <source>
        <dbReference type="ARBA" id="ARBA00039970"/>
    </source>
</evidence>
<comment type="similarity">
    <text evidence="2">Belongs to the PhoH family.</text>
</comment>
<reference evidence="7 8" key="1">
    <citation type="submission" date="2018-02" db="EMBL/GenBank/DDBJ databases">
        <title>Insights into the biology of acidophilic members of the Acidiferrobacteraceae family derived from comparative genomic analyses.</title>
        <authorList>
            <person name="Issotta F."/>
            <person name="Thyssen C."/>
            <person name="Mena C."/>
            <person name="Moya A."/>
            <person name="Bellenberg S."/>
            <person name="Sproer C."/>
            <person name="Covarrubias P.C."/>
            <person name="Sand W."/>
            <person name="Quatrini R."/>
            <person name="Vera M."/>
        </authorList>
    </citation>
    <scope>NUCLEOTIDE SEQUENCE [LARGE SCALE GENOMIC DNA]</scope>
    <source>
        <strain evidence="8">m-1</strain>
    </source>
</reference>
<evidence type="ECO:0000256" key="3">
    <source>
        <dbReference type="ARBA" id="ARBA00022490"/>
    </source>
</evidence>
<dbReference type="OrthoDB" id="9805148at2"/>
<comment type="subcellular location">
    <subcellularLocation>
        <location evidence="1">Cytoplasm</location>
    </subcellularLocation>
</comment>
<dbReference type="FunFam" id="3.40.50.300:FF:000013">
    <property type="entry name" value="PhoH family ATPase"/>
    <property type="match status" value="1"/>
</dbReference>
<dbReference type="Gene3D" id="3.40.50.300">
    <property type="entry name" value="P-loop containing nucleotide triphosphate hydrolases"/>
    <property type="match status" value="1"/>
</dbReference>
<organism evidence="7 8">
    <name type="scientific">Acidiferrobacter thiooxydans</name>
    <dbReference type="NCBI Taxonomy" id="163359"/>
    <lineage>
        <taxon>Bacteria</taxon>
        <taxon>Pseudomonadati</taxon>
        <taxon>Pseudomonadota</taxon>
        <taxon>Gammaproteobacteria</taxon>
        <taxon>Acidiferrobacterales</taxon>
        <taxon>Acidiferrobacteraceae</taxon>
        <taxon>Acidiferrobacter</taxon>
    </lineage>
</organism>
<dbReference type="Pfam" id="PF02562">
    <property type="entry name" value="PhoH"/>
    <property type="match status" value="1"/>
</dbReference>
<keyword evidence="8" id="KW-1185">Reference proteome</keyword>
<comment type="caution">
    <text evidence="7">The sequence shown here is derived from an EMBL/GenBank/DDBJ whole genome shotgun (WGS) entry which is preliminary data.</text>
</comment>
<evidence type="ECO:0000256" key="2">
    <source>
        <dbReference type="ARBA" id="ARBA00010393"/>
    </source>
</evidence>